<dbReference type="Proteomes" id="UP000678374">
    <property type="component" value="Unassembled WGS sequence"/>
</dbReference>
<dbReference type="PANTHER" id="PTHR30408:SF12">
    <property type="entry name" value="TYPE I RESTRICTION ENZYME MJAVIII SPECIFICITY SUBUNIT"/>
    <property type="match status" value="1"/>
</dbReference>
<keyword evidence="5" id="KW-0378">Hydrolase</keyword>
<comment type="similarity">
    <text evidence="1">Belongs to the type-I restriction system S methylase family.</text>
</comment>
<feature type="domain" description="Type I restriction modification DNA specificity" evidence="4">
    <location>
        <begin position="1"/>
        <end position="167"/>
    </location>
</feature>
<reference evidence="5" key="1">
    <citation type="submission" date="2021-04" db="EMBL/GenBank/DDBJ databases">
        <title>The genome sequence of Ideonella sp. 4Y11.</title>
        <authorList>
            <person name="Liu Y."/>
        </authorList>
    </citation>
    <scope>NUCLEOTIDE SEQUENCE</scope>
    <source>
        <strain evidence="5">4Y11</strain>
    </source>
</reference>
<keyword evidence="5" id="KW-0540">Nuclease</keyword>
<dbReference type="GO" id="GO:0016787">
    <property type="term" value="F:hydrolase activity"/>
    <property type="evidence" value="ECO:0007669"/>
    <property type="project" value="UniProtKB-KW"/>
</dbReference>
<dbReference type="GO" id="GO:0009307">
    <property type="term" value="P:DNA restriction-modification system"/>
    <property type="evidence" value="ECO:0007669"/>
    <property type="project" value="UniProtKB-KW"/>
</dbReference>
<keyword evidence="3" id="KW-0238">DNA-binding</keyword>
<evidence type="ECO:0000313" key="6">
    <source>
        <dbReference type="Proteomes" id="UP000678374"/>
    </source>
</evidence>
<gene>
    <name evidence="5" type="ORF">KAK06_19040</name>
</gene>
<dbReference type="InterPro" id="IPR052021">
    <property type="entry name" value="Type-I_RS_S_subunit"/>
</dbReference>
<protein>
    <submittedName>
        <fullName evidence="5">Restriction endonuclease subunit S</fullName>
        <ecNumber evidence="5">3.1.21.-</ecNumber>
    </submittedName>
</protein>
<dbReference type="AlphaFoldDB" id="A0A940YK80"/>
<keyword evidence="5" id="KW-0255">Endonuclease</keyword>
<accession>A0A940YK80</accession>
<dbReference type="SUPFAM" id="SSF116734">
    <property type="entry name" value="DNA methylase specificity domain"/>
    <property type="match status" value="2"/>
</dbReference>
<dbReference type="RefSeq" id="WP_210803733.1">
    <property type="nucleotide sequence ID" value="NZ_JAGQDE010000021.1"/>
</dbReference>
<evidence type="ECO:0000313" key="5">
    <source>
        <dbReference type="EMBL" id="MBQ0961059.1"/>
    </source>
</evidence>
<evidence type="ECO:0000259" key="4">
    <source>
        <dbReference type="Pfam" id="PF01420"/>
    </source>
</evidence>
<comment type="caution">
    <text evidence="5">The sequence shown here is derived from an EMBL/GenBank/DDBJ whole genome shotgun (WGS) entry which is preliminary data.</text>
</comment>
<evidence type="ECO:0000256" key="1">
    <source>
        <dbReference type="ARBA" id="ARBA00010923"/>
    </source>
</evidence>
<name>A0A940YK80_9BURK</name>
<dbReference type="EMBL" id="JAGQDE010000021">
    <property type="protein sequence ID" value="MBQ0961059.1"/>
    <property type="molecule type" value="Genomic_DNA"/>
</dbReference>
<dbReference type="GO" id="GO:0003677">
    <property type="term" value="F:DNA binding"/>
    <property type="evidence" value="ECO:0007669"/>
    <property type="project" value="UniProtKB-KW"/>
</dbReference>
<dbReference type="Gene3D" id="3.90.220.20">
    <property type="entry name" value="DNA methylase specificity domains"/>
    <property type="match status" value="2"/>
</dbReference>
<dbReference type="PANTHER" id="PTHR30408">
    <property type="entry name" value="TYPE-1 RESTRICTION ENZYME ECOKI SPECIFICITY PROTEIN"/>
    <property type="match status" value="1"/>
</dbReference>
<dbReference type="InterPro" id="IPR044946">
    <property type="entry name" value="Restrct_endonuc_typeI_TRD_sf"/>
</dbReference>
<dbReference type="InterPro" id="IPR000055">
    <property type="entry name" value="Restrct_endonuc_typeI_TRD"/>
</dbReference>
<dbReference type="CDD" id="cd17253">
    <property type="entry name" value="RMtype1_S_Eco933I-TRD2-CR2_like"/>
    <property type="match status" value="1"/>
</dbReference>
<dbReference type="Pfam" id="PF01420">
    <property type="entry name" value="Methylase_S"/>
    <property type="match status" value="2"/>
</dbReference>
<keyword evidence="2" id="KW-0680">Restriction system</keyword>
<organism evidence="5 6">
    <name type="scientific">Ideonella aquatica</name>
    <dbReference type="NCBI Taxonomy" id="2824119"/>
    <lineage>
        <taxon>Bacteria</taxon>
        <taxon>Pseudomonadati</taxon>
        <taxon>Pseudomonadota</taxon>
        <taxon>Betaproteobacteria</taxon>
        <taxon>Burkholderiales</taxon>
        <taxon>Sphaerotilaceae</taxon>
        <taxon>Ideonella</taxon>
    </lineage>
</organism>
<evidence type="ECO:0000256" key="3">
    <source>
        <dbReference type="ARBA" id="ARBA00023125"/>
    </source>
</evidence>
<keyword evidence="6" id="KW-1185">Reference proteome</keyword>
<evidence type="ECO:0000256" key="2">
    <source>
        <dbReference type="ARBA" id="ARBA00022747"/>
    </source>
</evidence>
<dbReference type="EC" id="3.1.21.-" evidence="5"/>
<proteinExistence type="inferred from homology"/>
<sequence length="404" mass="44142">MKDWDVVTLRDVAEIASGITLGRKPKGDQLVKVPYLRVANVQDGRLDLREVKTIDATPAEIAKWQLRDGDLLLTEGGDLDKLGRGTCWRNELPLCIHQNHLFRVRLSAEHCDPDFVALQIASPYGKAYFLAHAKKTTGIASINQSVLGNFPLMLPALDEQRVMAQRLVTQLRQARVASGAAHAQHSEAQNLVSAAYRDAFSGCTSAEQVRIGDVFETASGTTPSRDQAAYWQDGDVPWVKTGEVAFTDILATTEAVTRRALTECRLPLLPPGTVLIAMYGQGKTRGQSAVLRIAATTNQACLALLPAKGWLPEFVQHWLRYRYEELRRLSEGRGGNQANLNGAVLKAFGIPAVDIRTQQAVARRLSALLAQAQALRIAADAQLREIEALPARLLAQAFGQSVPA</sequence>
<feature type="domain" description="Type I restriction modification DNA specificity" evidence="4">
    <location>
        <begin position="207"/>
        <end position="370"/>
    </location>
</feature>
<dbReference type="GO" id="GO:0004519">
    <property type="term" value="F:endonuclease activity"/>
    <property type="evidence" value="ECO:0007669"/>
    <property type="project" value="UniProtKB-KW"/>
</dbReference>
<dbReference type="Gene3D" id="1.10.287.1120">
    <property type="entry name" value="Bipartite methylase S protein"/>
    <property type="match status" value="1"/>
</dbReference>